<evidence type="ECO:0000256" key="5">
    <source>
        <dbReference type="ARBA" id="ARBA00025933"/>
    </source>
</evidence>
<dbReference type="InterPro" id="IPR010930">
    <property type="entry name" value="Flg_bb/hook_C_dom"/>
</dbReference>
<sequence length="126" mass="13913">MAAQTVRLNAVASNLANADVVSGSEQTGYRAKRPVFETVMVDKGNGTQGAMVRVKEVLESDAPLQRRYEPNHPLANKEGYVFYSQVNPVEEMADMMSASRNFETNVDVMTRARSMQQSILRLGQTG</sequence>
<dbReference type="PANTHER" id="PTHR30435">
    <property type="entry name" value="FLAGELLAR PROTEIN"/>
    <property type="match status" value="1"/>
</dbReference>
<dbReference type="Pfam" id="PF00460">
    <property type="entry name" value="Flg_bb_rod"/>
    <property type="match status" value="1"/>
</dbReference>
<evidence type="ECO:0000259" key="7">
    <source>
        <dbReference type="Pfam" id="PF00460"/>
    </source>
</evidence>
<dbReference type="Pfam" id="PF06429">
    <property type="entry name" value="Flg_bbr_C"/>
    <property type="match status" value="1"/>
</dbReference>
<dbReference type="EMBL" id="ADAQ01000008">
    <property type="protein sequence ID" value="EEY73820.1"/>
    <property type="molecule type" value="Genomic_DNA"/>
</dbReference>
<dbReference type="AlphaFoldDB" id="D0I442"/>
<feature type="domain" description="Flagellar basal body rod protein N-terminal" evidence="7">
    <location>
        <begin position="1"/>
        <end position="21"/>
    </location>
</feature>
<dbReference type="NCBIfam" id="TIGR01395">
    <property type="entry name" value="FlgC"/>
    <property type="match status" value="1"/>
</dbReference>
<keyword evidence="10" id="KW-1185">Reference proteome</keyword>
<keyword evidence="4 6" id="KW-0975">Bacterial flagellum</keyword>
<dbReference type="GO" id="GO:0030694">
    <property type="term" value="C:bacterial-type flagellum basal body, rod"/>
    <property type="evidence" value="ECO:0007669"/>
    <property type="project" value="UniProtKB-UniRule"/>
</dbReference>
<keyword evidence="9" id="KW-0282">Flagellum</keyword>
<comment type="subunit">
    <text evidence="5 6">The basal body constitutes a major portion of the flagellar organelle and consists of four rings (L,P,S, and M) mounted on a central rod. The rod consists of about 26 subunits of FlgG in the distal portion, and FlgB, FlgC and FlgF are thought to build up the proximal portion of the rod with about 6 subunits each.</text>
</comment>
<evidence type="ECO:0000256" key="1">
    <source>
        <dbReference type="ARBA" id="ARBA00004117"/>
    </source>
</evidence>
<dbReference type="Proteomes" id="UP000003604">
    <property type="component" value="Unassembled WGS sequence"/>
</dbReference>
<comment type="similarity">
    <text evidence="2">Belongs to the flagella basal body rod proteins family.</text>
</comment>
<comment type="caution">
    <text evidence="9">The sequence shown here is derived from an EMBL/GenBank/DDBJ whole genome shotgun (WGS) entry which is preliminary data.</text>
</comment>
<proteinExistence type="inferred from homology"/>
<gene>
    <name evidence="9" type="ORF">VHA_000507</name>
</gene>
<evidence type="ECO:0000256" key="2">
    <source>
        <dbReference type="ARBA" id="ARBA00009677"/>
    </source>
</evidence>
<dbReference type="InterPro" id="IPR006299">
    <property type="entry name" value="FlgC"/>
</dbReference>
<dbReference type="GO" id="GO:0071978">
    <property type="term" value="P:bacterial-type flagellum-dependent swarming motility"/>
    <property type="evidence" value="ECO:0007669"/>
    <property type="project" value="TreeGrafter"/>
</dbReference>
<evidence type="ECO:0000256" key="3">
    <source>
        <dbReference type="ARBA" id="ARBA00017941"/>
    </source>
</evidence>
<evidence type="ECO:0000259" key="8">
    <source>
        <dbReference type="Pfam" id="PF06429"/>
    </source>
</evidence>
<keyword evidence="9" id="KW-0966">Cell projection</keyword>
<keyword evidence="9" id="KW-0969">Cilium</keyword>
<evidence type="ECO:0000313" key="10">
    <source>
        <dbReference type="Proteomes" id="UP000003604"/>
    </source>
</evidence>
<comment type="subcellular location">
    <subcellularLocation>
        <location evidence="1 6">Bacterial flagellum basal body</location>
    </subcellularLocation>
</comment>
<organism evidence="9 10">
    <name type="scientific">Grimontia hollisae CIP 101886</name>
    <dbReference type="NCBI Taxonomy" id="675812"/>
    <lineage>
        <taxon>Bacteria</taxon>
        <taxon>Pseudomonadati</taxon>
        <taxon>Pseudomonadota</taxon>
        <taxon>Gammaproteobacteria</taxon>
        <taxon>Vibrionales</taxon>
        <taxon>Vibrionaceae</taxon>
        <taxon>Grimontia</taxon>
    </lineage>
</organism>
<feature type="domain" description="Flagellar basal-body/hook protein C-terminal" evidence="8">
    <location>
        <begin position="78"/>
        <end position="122"/>
    </location>
</feature>
<name>D0I442_GRIHO</name>
<evidence type="ECO:0000256" key="6">
    <source>
        <dbReference type="RuleBase" id="RU362062"/>
    </source>
</evidence>
<accession>D0I442</accession>
<protein>
    <recommendedName>
        <fullName evidence="3 6">Flagellar basal-body rod protein FlgC</fullName>
    </recommendedName>
</protein>
<reference evidence="9 10" key="1">
    <citation type="submission" date="2009-10" db="EMBL/GenBank/DDBJ databases">
        <authorList>
            <consortium name="Los Alamos National Laboratory (LANL)"/>
            <consortium name="National Microbial Pathogen Data Resource (NMPDR)"/>
            <person name="Saunders E.H."/>
            <person name="Munk A.C."/>
            <person name="Tapia R."/>
            <person name="Green L."/>
            <person name="Rogers Y."/>
            <person name="Detter J.C."/>
            <person name="Bruce D."/>
            <person name="Brettin T.S."/>
            <person name="Colwell R.R."/>
            <person name="Huq A."/>
            <person name="Grim C.J."/>
            <person name="Hasan N.A."/>
            <person name="Bartels D."/>
            <person name="Vonstein V."/>
        </authorList>
    </citation>
    <scope>NUCLEOTIDE SEQUENCE [LARGE SCALE GENOMIC DNA]</scope>
    <source>
        <strain evidence="9 10">CIP 101886</strain>
    </source>
</reference>
<dbReference type="InterPro" id="IPR001444">
    <property type="entry name" value="Flag_bb_rod_N"/>
</dbReference>
<evidence type="ECO:0000313" key="9">
    <source>
        <dbReference type="EMBL" id="EEY73820.1"/>
    </source>
</evidence>
<dbReference type="PANTHER" id="PTHR30435:SF29">
    <property type="entry name" value="FLAGELLAR BASAL-BODY ROD PROTEIN FLGC"/>
    <property type="match status" value="1"/>
</dbReference>
<evidence type="ECO:0000256" key="4">
    <source>
        <dbReference type="ARBA" id="ARBA00023143"/>
    </source>
</evidence>
<dbReference type="eggNOG" id="COG1558">
    <property type="taxonomic scope" value="Bacteria"/>
</dbReference>